<evidence type="ECO:0000313" key="1">
    <source>
        <dbReference type="EMBL" id="KAA1116227.1"/>
    </source>
</evidence>
<dbReference type="EMBL" id="VSWC01000003">
    <property type="protein sequence ID" value="KAA1116227.1"/>
    <property type="molecule type" value="Genomic_DNA"/>
</dbReference>
<protein>
    <submittedName>
        <fullName evidence="1">Uncharacterized protein</fullName>
    </submittedName>
</protein>
<sequence length="84" mass="9309">MYLVQAEGFYSNGRGTCTSSKRKAFHPMDEMRTTVWIHRPALLTSSMLHLPFPNLPTSLISPPPGLGLVAQTLAMLRVALWLGK</sequence>
<organism evidence="1 2">
    <name type="scientific">Puccinia graminis f. sp. tritici</name>
    <dbReference type="NCBI Taxonomy" id="56615"/>
    <lineage>
        <taxon>Eukaryota</taxon>
        <taxon>Fungi</taxon>
        <taxon>Dikarya</taxon>
        <taxon>Basidiomycota</taxon>
        <taxon>Pucciniomycotina</taxon>
        <taxon>Pucciniomycetes</taxon>
        <taxon>Pucciniales</taxon>
        <taxon>Pucciniaceae</taxon>
        <taxon>Puccinia</taxon>
    </lineage>
</organism>
<comment type="caution">
    <text evidence="1">The sequence shown here is derived from an EMBL/GenBank/DDBJ whole genome shotgun (WGS) entry which is preliminary data.</text>
</comment>
<gene>
    <name evidence="1" type="ORF">PGT21_005429</name>
</gene>
<reference evidence="1 2" key="1">
    <citation type="submission" date="2019-05" db="EMBL/GenBank/DDBJ databases">
        <title>Emergence of the Ug99 lineage of the wheat stem rust pathogen through somatic hybridization.</title>
        <authorList>
            <person name="Li F."/>
            <person name="Upadhyaya N.M."/>
            <person name="Sperschneider J."/>
            <person name="Matny O."/>
            <person name="Nguyen-Phuc H."/>
            <person name="Mago R."/>
            <person name="Raley C."/>
            <person name="Miller M.E."/>
            <person name="Silverstein K.A.T."/>
            <person name="Henningsen E."/>
            <person name="Hirsch C.D."/>
            <person name="Visser B."/>
            <person name="Pretorius Z.A."/>
            <person name="Steffenson B.J."/>
            <person name="Schwessinger B."/>
            <person name="Dodds P.N."/>
            <person name="Figueroa M."/>
        </authorList>
    </citation>
    <scope>NUCLEOTIDE SEQUENCE [LARGE SCALE GENOMIC DNA]</scope>
    <source>
        <strain evidence="1">21-0</strain>
    </source>
</reference>
<dbReference type="OrthoDB" id="10446633at2759"/>
<proteinExistence type="predicted"/>
<keyword evidence="2" id="KW-1185">Reference proteome</keyword>
<dbReference type="AlphaFoldDB" id="A0A5B0QSH4"/>
<evidence type="ECO:0000313" key="2">
    <source>
        <dbReference type="Proteomes" id="UP000324748"/>
    </source>
</evidence>
<name>A0A5B0QSH4_PUCGR</name>
<dbReference type="Proteomes" id="UP000324748">
    <property type="component" value="Unassembled WGS sequence"/>
</dbReference>
<accession>A0A5B0QSH4</accession>